<proteinExistence type="inferred from homology"/>
<dbReference type="RefSeq" id="WP_127087527.1">
    <property type="nucleotide sequence ID" value="NZ_RSCL01000058.1"/>
</dbReference>
<evidence type="ECO:0000256" key="7">
    <source>
        <dbReference type="SAM" id="Phobius"/>
    </source>
</evidence>
<dbReference type="GO" id="GO:0005886">
    <property type="term" value="C:plasma membrane"/>
    <property type="evidence" value="ECO:0007669"/>
    <property type="project" value="UniProtKB-SubCell"/>
</dbReference>
<dbReference type="PANTHER" id="PTHR30221:SF1">
    <property type="entry name" value="SMALL-CONDUCTANCE MECHANOSENSITIVE CHANNEL"/>
    <property type="match status" value="1"/>
</dbReference>
<dbReference type="Gene3D" id="1.10.287.1260">
    <property type="match status" value="1"/>
</dbReference>
<dbReference type="InterPro" id="IPR011014">
    <property type="entry name" value="MscS_channel_TM-2"/>
</dbReference>
<sequence length="454" mass="50113">MNHVLGRGKRKLVITTFIVTITSVLLISPEKALTQQIPITPTTPQPEETETATDGLFFADIIVRGQPVFQIGSVGSVNASQRAQIVNRRIAGILAQPQANRNVTTVPDQSRGIATLQVGNRVLLTVTQQDAQDFNEPVETLAQQWAQELNQAFEQPPLAIDVGQRLYTTVRQFQRDTIDNLPSFLGATLALGATWIIAASVRRLTLFGSRQWEVDRNSKILVSRLMYGGVWVIGSVVALGVLGLDFATLVGTLGLTSVAIGFSLRDVLSNYFSGIILLASRPFRLGDQIIIKEFEGTVTQIQLRATTLKTYDGRVVYIPNQEVFSATITNNTACTTRRNTLTVGIGYESDITRAKEIINEAVLAVEGVEADPKPDILVRELAASTVNIEVRFWINSRRLPFLEMTSLVAQAIKEALMQAGVDMPTDIYTVRLRGITPFNDNHRVNYEEQNHKIN</sequence>
<evidence type="ECO:0000313" key="11">
    <source>
        <dbReference type="Proteomes" id="UP000271624"/>
    </source>
</evidence>
<organism evidence="10 11">
    <name type="scientific">Dulcicalothrix desertica PCC 7102</name>
    <dbReference type="NCBI Taxonomy" id="232991"/>
    <lineage>
        <taxon>Bacteria</taxon>
        <taxon>Bacillati</taxon>
        <taxon>Cyanobacteriota</taxon>
        <taxon>Cyanophyceae</taxon>
        <taxon>Nostocales</taxon>
        <taxon>Calotrichaceae</taxon>
        <taxon>Dulcicalothrix</taxon>
    </lineage>
</organism>
<evidence type="ECO:0000256" key="5">
    <source>
        <dbReference type="ARBA" id="ARBA00022989"/>
    </source>
</evidence>
<dbReference type="PROSITE" id="PS01246">
    <property type="entry name" value="UPF0003"/>
    <property type="match status" value="1"/>
</dbReference>
<dbReference type="AlphaFoldDB" id="A0A3S1AJC8"/>
<evidence type="ECO:0000256" key="1">
    <source>
        <dbReference type="ARBA" id="ARBA00004651"/>
    </source>
</evidence>
<feature type="domain" description="Mechanosensitive ion channel MscS" evidence="8">
    <location>
        <begin position="266"/>
        <end position="331"/>
    </location>
</feature>
<keyword evidence="5 7" id="KW-1133">Transmembrane helix</keyword>
<dbReference type="Gene3D" id="3.30.70.100">
    <property type="match status" value="1"/>
</dbReference>
<dbReference type="OrthoDB" id="9809206at2"/>
<reference evidence="10" key="2">
    <citation type="journal article" date="2019" name="Genome Biol. Evol.">
        <title>Day and night: Metabolic profiles and evolutionary relationships of six axenic non-marine cyanobacteria.</title>
        <authorList>
            <person name="Will S.E."/>
            <person name="Henke P."/>
            <person name="Boedeker C."/>
            <person name="Huang S."/>
            <person name="Brinkmann H."/>
            <person name="Rohde M."/>
            <person name="Jarek M."/>
            <person name="Friedl T."/>
            <person name="Seufert S."/>
            <person name="Schumacher M."/>
            <person name="Overmann J."/>
            <person name="Neumann-Schaal M."/>
            <person name="Petersen J."/>
        </authorList>
    </citation>
    <scope>NUCLEOTIDE SEQUENCE [LARGE SCALE GENOMIC DNA]</scope>
    <source>
        <strain evidence="10">PCC 7102</strain>
    </source>
</reference>
<accession>A0A3S1AJC8</accession>
<dbReference type="GO" id="GO:0008381">
    <property type="term" value="F:mechanosensitive monoatomic ion channel activity"/>
    <property type="evidence" value="ECO:0007669"/>
    <property type="project" value="InterPro"/>
</dbReference>
<comment type="similarity">
    <text evidence="2">Belongs to the MscS (TC 1.A.23) family.</text>
</comment>
<dbReference type="InterPro" id="IPR045275">
    <property type="entry name" value="MscS_archaea/bacteria_type"/>
</dbReference>
<feature type="transmembrane region" description="Helical" evidence="7">
    <location>
        <begin position="12"/>
        <end position="29"/>
    </location>
</feature>
<reference evidence="10" key="1">
    <citation type="submission" date="2018-12" db="EMBL/GenBank/DDBJ databases">
        <authorList>
            <person name="Will S."/>
            <person name="Neumann-Schaal M."/>
            <person name="Henke P."/>
        </authorList>
    </citation>
    <scope>NUCLEOTIDE SEQUENCE</scope>
    <source>
        <strain evidence="10">PCC 7102</strain>
    </source>
</reference>
<dbReference type="Proteomes" id="UP000271624">
    <property type="component" value="Unassembled WGS sequence"/>
</dbReference>
<keyword evidence="3" id="KW-1003">Cell membrane</keyword>
<keyword evidence="11" id="KW-1185">Reference proteome</keyword>
<feature type="domain" description="Mechanosensitive ion channel MscS C-terminal" evidence="9">
    <location>
        <begin position="340"/>
        <end position="422"/>
    </location>
</feature>
<evidence type="ECO:0008006" key="12">
    <source>
        <dbReference type="Google" id="ProtNLM"/>
    </source>
</evidence>
<keyword evidence="4 7" id="KW-0812">Transmembrane</keyword>
<dbReference type="InterPro" id="IPR023408">
    <property type="entry name" value="MscS_beta-dom_sf"/>
</dbReference>
<dbReference type="InterPro" id="IPR011066">
    <property type="entry name" value="MscS_channel_C_sf"/>
</dbReference>
<evidence type="ECO:0000256" key="2">
    <source>
        <dbReference type="ARBA" id="ARBA00008017"/>
    </source>
</evidence>
<dbReference type="SUPFAM" id="SSF82861">
    <property type="entry name" value="Mechanosensitive channel protein MscS (YggB), transmembrane region"/>
    <property type="match status" value="1"/>
</dbReference>
<evidence type="ECO:0000259" key="9">
    <source>
        <dbReference type="Pfam" id="PF21082"/>
    </source>
</evidence>
<feature type="transmembrane region" description="Helical" evidence="7">
    <location>
        <begin position="221"/>
        <end position="240"/>
    </location>
</feature>
<keyword evidence="6 7" id="KW-0472">Membrane</keyword>
<dbReference type="Pfam" id="PF00924">
    <property type="entry name" value="MS_channel_2nd"/>
    <property type="match status" value="1"/>
</dbReference>
<evidence type="ECO:0000256" key="3">
    <source>
        <dbReference type="ARBA" id="ARBA00022475"/>
    </source>
</evidence>
<dbReference type="PANTHER" id="PTHR30221">
    <property type="entry name" value="SMALL-CONDUCTANCE MECHANOSENSITIVE CHANNEL"/>
    <property type="match status" value="1"/>
</dbReference>
<protein>
    <recommendedName>
        <fullName evidence="12">Transporter</fullName>
    </recommendedName>
</protein>
<evidence type="ECO:0000259" key="8">
    <source>
        <dbReference type="Pfam" id="PF00924"/>
    </source>
</evidence>
<evidence type="ECO:0000256" key="4">
    <source>
        <dbReference type="ARBA" id="ARBA00022692"/>
    </source>
</evidence>
<dbReference type="InterPro" id="IPR049278">
    <property type="entry name" value="MS_channel_C"/>
</dbReference>
<dbReference type="Gene3D" id="2.30.30.60">
    <property type="match status" value="1"/>
</dbReference>
<dbReference type="Pfam" id="PF21082">
    <property type="entry name" value="MS_channel_3rd"/>
    <property type="match status" value="1"/>
</dbReference>
<evidence type="ECO:0000256" key="6">
    <source>
        <dbReference type="ARBA" id="ARBA00023136"/>
    </source>
</evidence>
<dbReference type="SUPFAM" id="SSF82689">
    <property type="entry name" value="Mechanosensitive channel protein MscS (YggB), C-terminal domain"/>
    <property type="match status" value="1"/>
</dbReference>
<dbReference type="SUPFAM" id="SSF50182">
    <property type="entry name" value="Sm-like ribonucleoproteins"/>
    <property type="match status" value="1"/>
</dbReference>
<feature type="transmembrane region" description="Helical" evidence="7">
    <location>
        <begin position="181"/>
        <end position="201"/>
    </location>
</feature>
<comment type="caution">
    <text evidence="10">The sequence shown here is derived from an EMBL/GenBank/DDBJ whole genome shotgun (WGS) entry which is preliminary data.</text>
</comment>
<evidence type="ECO:0000313" key="10">
    <source>
        <dbReference type="EMBL" id="RUS93468.1"/>
    </source>
</evidence>
<name>A0A3S1AJC8_9CYAN</name>
<dbReference type="InterPro" id="IPR006685">
    <property type="entry name" value="MscS_channel_2nd"/>
</dbReference>
<gene>
    <name evidence="10" type="ORF">DSM106972_096170</name>
</gene>
<dbReference type="EMBL" id="RSCL01000058">
    <property type="protein sequence ID" value="RUS93468.1"/>
    <property type="molecule type" value="Genomic_DNA"/>
</dbReference>
<comment type="subcellular location">
    <subcellularLocation>
        <location evidence="1">Cell membrane</location>
        <topology evidence="1">Multi-pass membrane protein</topology>
    </subcellularLocation>
</comment>
<dbReference type="InterPro" id="IPR010920">
    <property type="entry name" value="LSM_dom_sf"/>
</dbReference>
<dbReference type="InterPro" id="IPR006686">
    <property type="entry name" value="MscS_channel_CS"/>
</dbReference>